<feature type="compositionally biased region" description="Basic and acidic residues" evidence="1">
    <location>
        <begin position="1"/>
        <end position="22"/>
    </location>
</feature>
<dbReference type="AlphaFoldDB" id="M3A7Z6"/>
<reference evidence="2 3" key="1">
    <citation type="journal article" date="2013" name="Genome Announc.">
        <title>Whole-Genome Shotgun Assembly and Analysis of the Genome of Streptomyces mobaraensis DSM 40847, a Strain for Industrial Production of Microbial Transglutaminase.</title>
        <authorList>
            <person name="Yang H."/>
            <person name="He T."/>
            <person name="Wu W."/>
            <person name="Zhu W."/>
            <person name="Lu B."/>
            <person name="Sun W."/>
        </authorList>
    </citation>
    <scope>NUCLEOTIDE SEQUENCE [LARGE SCALE GENOMIC DNA]</scope>
    <source>
        <strain evidence="2 3">DSM 40847</strain>
    </source>
</reference>
<gene>
    <name evidence="2" type="ORF">H340_06816</name>
</gene>
<protein>
    <submittedName>
        <fullName evidence="2">Uncharacterized protein</fullName>
    </submittedName>
</protein>
<organism evidence="2 3">
    <name type="scientific">Streptomyces mobaraensis (strain ATCC 29032 / DSM 40847 / JCM 4168 / NBRC 13819 / NCIMB 11159 / IPCR 16-22)</name>
    <dbReference type="NCBI Taxonomy" id="1223523"/>
    <lineage>
        <taxon>Bacteria</taxon>
        <taxon>Bacillati</taxon>
        <taxon>Actinomycetota</taxon>
        <taxon>Actinomycetes</taxon>
        <taxon>Kitasatosporales</taxon>
        <taxon>Streptomycetaceae</taxon>
        <taxon>Streptomyces</taxon>
    </lineage>
</organism>
<dbReference type="EMBL" id="AORZ01000013">
    <property type="protein sequence ID" value="EMF01294.1"/>
    <property type="molecule type" value="Genomic_DNA"/>
</dbReference>
<name>M3A7Z6_STRM1</name>
<proteinExistence type="predicted"/>
<dbReference type="PATRIC" id="fig|1223523.3.peg.1395"/>
<evidence type="ECO:0000256" key="1">
    <source>
        <dbReference type="SAM" id="MobiDB-lite"/>
    </source>
</evidence>
<dbReference type="Proteomes" id="UP000011740">
    <property type="component" value="Unassembled WGS sequence"/>
</dbReference>
<sequence length="57" mass="6850">MQRQSDKHSPKKDDQLKKEMRAQTRTGRPTRSEEWREPEALTRDEETSPERRPGRDT</sequence>
<feature type="compositionally biased region" description="Basic and acidic residues" evidence="1">
    <location>
        <begin position="30"/>
        <end position="57"/>
    </location>
</feature>
<dbReference type="STRING" id="1223523.H340_06816"/>
<evidence type="ECO:0000313" key="2">
    <source>
        <dbReference type="EMBL" id="EMF01294.1"/>
    </source>
</evidence>
<feature type="region of interest" description="Disordered" evidence="1">
    <location>
        <begin position="1"/>
        <end position="57"/>
    </location>
</feature>
<dbReference type="RefSeq" id="WP_004941049.1">
    <property type="nucleotide sequence ID" value="NZ_AORZ01000013.1"/>
</dbReference>
<evidence type="ECO:0000313" key="3">
    <source>
        <dbReference type="Proteomes" id="UP000011740"/>
    </source>
</evidence>
<accession>M3A7Z6</accession>
<comment type="caution">
    <text evidence="2">The sequence shown here is derived from an EMBL/GenBank/DDBJ whole genome shotgun (WGS) entry which is preliminary data.</text>
</comment>